<keyword evidence="1" id="KW-0472">Membrane</keyword>
<keyword evidence="1" id="KW-0812">Transmembrane</keyword>
<evidence type="ECO:0000313" key="2">
    <source>
        <dbReference type="EMBL" id="MED6287490.1"/>
    </source>
</evidence>
<keyword evidence="1" id="KW-1133">Transmembrane helix</keyword>
<feature type="transmembrane region" description="Helical" evidence="1">
    <location>
        <begin position="12"/>
        <end position="29"/>
    </location>
</feature>
<sequence length="182" mass="19750">MWGLFLPCHTLAAGVLVVLGVWGWVLWCVPAHSRWLLPGAWAPWLCWASVWGVMCPGSLGPTLDLLGRRRLPAGPVGSLLQLPGASALWLLCGYPGAPLLFSGGGRCSPGGGPSRVPVLWGAFGCLWFRSSPCLSWVQGGRSVALHTRCCIFLMEKPYIDKHAHTYTHRCLDSGVNRYTDVI</sequence>
<gene>
    <name evidence="2" type="ORF">CHARACLAT_016914</name>
</gene>
<proteinExistence type="predicted"/>
<accession>A0ABU7EMZ0</accession>
<organism evidence="2 3">
    <name type="scientific">Characodon lateralis</name>
    <dbReference type="NCBI Taxonomy" id="208331"/>
    <lineage>
        <taxon>Eukaryota</taxon>
        <taxon>Metazoa</taxon>
        <taxon>Chordata</taxon>
        <taxon>Craniata</taxon>
        <taxon>Vertebrata</taxon>
        <taxon>Euteleostomi</taxon>
        <taxon>Actinopterygii</taxon>
        <taxon>Neopterygii</taxon>
        <taxon>Teleostei</taxon>
        <taxon>Neoteleostei</taxon>
        <taxon>Acanthomorphata</taxon>
        <taxon>Ovalentaria</taxon>
        <taxon>Atherinomorphae</taxon>
        <taxon>Cyprinodontiformes</taxon>
        <taxon>Goodeidae</taxon>
        <taxon>Characodon</taxon>
    </lineage>
</organism>
<name>A0ABU7EMZ0_9TELE</name>
<comment type="caution">
    <text evidence="2">The sequence shown here is derived from an EMBL/GenBank/DDBJ whole genome shotgun (WGS) entry which is preliminary data.</text>
</comment>
<evidence type="ECO:0000313" key="3">
    <source>
        <dbReference type="Proteomes" id="UP001352852"/>
    </source>
</evidence>
<dbReference type="EMBL" id="JAHUTJ010058774">
    <property type="protein sequence ID" value="MED6287490.1"/>
    <property type="molecule type" value="Genomic_DNA"/>
</dbReference>
<keyword evidence="3" id="KW-1185">Reference proteome</keyword>
<evidence type="ECO:0000256" key="1">
    <source>
        <dbReference type="SAM" id="Phobius"/>
    </source>
</evidence>
<protein>
    <submittedName>
        <fullName evidence="2">Uncharacterized protein</fullName>
    </submittedName>
</protein>
<reference evidence="2 3" key="1">
    <citation type="submission" date="2021-06" db="EMBL/GenBank/DDBJ databases">
        <authorList>
            <person name="Palmer J.M."/>
        </authorList>
    </citation>
    <scope>NUCLEOTIDE SEQUENCE [LARGE SCALE GENOMIC DNA]</scope>
    <source>
        <strain evidence="2 3">CL_MEX2019</strain>
        <tissue evidence="2">Muscle</tissue>
    </source>
</reference>
<dbReference type="Proteomes" id="UP001352852">
    <property type="component" value="Unassembled WGS sequence"/>
</dbReference>